<reference evidence="2 3" key="1">
    <citation type="submission" date="2021-07" db="EMBL/GenBank/DDBJ databases">
        <title>Karlodiniumbacter phycospheric gen. nov., sp. nov., a phycosphere bacterium isolated from karlodinium veneficum.</title>
        <authorList>
            <person name="Peng Y."/>
            <person name="Jiang L."/>
            <person name="Lee J."/>
        </authorList>
    </citation>
    <scope>NUCLEOTIDE SEQUENCE</scope>
    <source>
        <strain evidence="2 3">N5</strain>
    </source>
</reference>
<evidence type="ECO:0000313" key="3">
    <source>
        <dbReference type="Proteomes" id="UP000693972"/>
    </source>
</evidence>
<proteinExistence type="predicted"/>
<dbReference type="Proteomes" id="UP000693972">
    <property type="component" value="Unassembled WGS sequence"/>
</dbReference>
<accession>A0A975TU21</accession>
<dbReference type="EMBL" id="CP078073">
    <property type="protein sequence ID" value="QXL87281.1"/>
    <property type="molecule type" value="Genomic_DNA"/>
</dbReference>
<name>A0A975TU21_9RHOB</name>
<feature type="domain" description="DUF218" evidence="1">
    <location>
        <begin position="3"/>
        <end position="125"/>
    </location>
</feature>
<dbReference type="PANTHER" id="PTHR30336">
    <property type="entry name" value="INNER MEMBRANE PROTEIN, PROBABLE PERMEASE"/>
    <property type="match status" value="1"/>
</dbReference>
<protein>
    <submittedName>
        <fullName evidence="2">YdcF family protein</fullName>
    </submittedName>
</protein>
<gene>
    <name evidence="2" type="ORF">KUL25_17925</name>
</gene>
<dbReference type="InterPro" id="IPR051599">
    <property type="entry name" value="Cell_Envelope_Assoc"/>
</dbReference>
<dbReference type="AlphaFoldDB" id="A0A975TU21"/>
<dbReference type="Gene3D" id="3.40.50.620">
    <property type="entry name" value="HUPs"/>
    <property type="match status" value="1"/>
</dbReference>
<dbReference type="PANTHER" id="PTHR30336:SF20">
    <property type="entry name" value="DUF218 DOMAIN-CONTAINING PROTEIN"/>
    <property type="match status" value="1"/>
</dbReference>
<dbReference type="EMBL" id="JAIMBW010000001">
    <property type="protein sequence ID" value="MBY4894641.1"/>
    <property type="molecule type" value="Genomic_DNA"/>
</dbReference>
<dbReference type="RefSeq" id="WP_257894180.1">
    <property type="nucleotide sequence ID" value="NZ_JAIMBW010000001.1"/>
</dbReference>
<evidence type="ECO:0000259" key="1">
    <source>
        <dbReference type="Pfam" id="PF02698"/>
    </source>
</evidence>
<dbReference type="GO" id="GO:0005886">
    <property type="term" value="C:plasma membrane"/>
    <property type="evidence" value="ECO:0007669"/>
    <property type="project" value="TreeGrafter"/>
</dbReference>
<dbReference type="InterPro" id="IPR003848">
    <property type="entry name" value="DUF218"/>
</dbReference>
<sequence>MTAILILGAAVWRDGPSPTLMRRTLHAATLFHAGRGDVVIPCGGTGQFPPSEAAAMAAILRQAGVPQDAIRLEDTSTNTGENIRNAAAMLGDARDVLIVSDAFHLPRARLIARREGLRVTTSAPPLKGARLWPQIKGWLREVPGVIAVLLRIR</sequence>
<dbReference type="Pfam" id="PF02698">
    <property type="entry name" value="DUF218"/>
    <property type="match status" value="1"/>
</dbReference>
<dbReference type="InterPro" id="IPR014729">
    <property type="entry name" value="Rossmann-like_a/b/a_fold"/>
</dbReference>
<keyword evidence="3" id="KW-1185">Reference proteome</keyword>
<dbReference type="CDD" id="cd06259">
    <property type="entry name" value="YdcF-like"/>
    <property type="match status" value="1"/>
</dbReference>
<evidence type="ECO:0000313" key="2">
    <source>
        <dbReference type="EMBL" id="QXL87281.1"/>
    </source>
</evidence>
<organism evidence="2">
    <name type="scientific">Gymnodinialimonas phycosphaerae</name>
    <dbReference type="NCBI Taxonomy" id="2841589"/>
    <lineage>
        <taxon>Bacteria</taxon>
        <taxon>Pseudomonadati</taxon>
        <taxon>Pseudomonadota</taxon>
        <taxon>Alphaproteobacteria</taxon>
        <taxon>Rhodobacterales</taxon>
        <taxon>Paracoccaceae</taxon>
        <taxon>Gymnodinialimonas</taxon>
    </lineage>
</organism>